<feature type="compositionally biased region" description="Low complexity" evidence="2">
    <location>
        <begin position="645"/>
        <end position="660"/>
    </location>
</feature>
<evidence type="ECO:0000313" key="4">
    <source>
        <dbReference type="EMBL" id="CAH1268002.1"/>
    </source>
</evidence>
<dbReference type="EMBL" id="OV696691">
    <property type="protein sequence ID" value="CAH1268002.1"/>
    <property type="molecule type" value="Genomic_DNA"/>
</dbReference>
<evidence type="ECO:0000256" key="2">
    <source>
        <dbReference type="SAM" id="MobiDB-lite"/>
    </source>
</evidence>
<dbReference type="InterPro" id="IPR045668">
    <property type="entry name" value="FHIP_KELAA_motif"/>
</dbReference>
<feature type="region of interest" description="Disordered" evidence="2">
    <location>
        <begin position="570"/>
        <end position="739"/>
    </location>
</feature>
<dbReference type="Pfam" id="PF10257">
    <property type="entry name" value="RAI16-like"/>
    <property type="match status" value="1"/>
</dbReference>
<feature type="compositionally biased region" description="Polar residues" evidence="2">
    <location>
        <begin position="1177"/>
        <end position="1186"/>
    </location>
</feature>
<dbReference type="InterPro" id="IPR045669">
    <property type="entry name" value="FHIP_C"/>
</dbReference>
<feature type="compositionally biased region" description="Basic and acidic residues" evidence="2">
    <location>
        <begin position="661"/>
        <end position="682"/>
    </location>
</feature>
<dbReference type="Proteomes" id="UP000838412">
    <property type="component" value="Chromosome 6"/>
</dbReference>
<dbReference type="OrthoDB" id="6287422at2759"/>
<evidence type="ECO:0000313" key="5">
    <source>
        <dbReference type="Proteomes" id="UP000838412"/>
    </source>
</evidence>
<evidence type="ECO:0000259" key="3">
    <source>
        <dbReference type="Pfam" id="PF19314"/>
    </source>
</evidence>
<name>A0A8K0A4T2_BRALA</name>
<accession>A0A8K0A4T2</accession>
<feature type="compositionally biased region" description="Pro residues" evidence="2">
    <location>
        <begin position="1120"/>
        <end position="1139"/>
    </location>
</feature>
<evidence type="ECO:0000256" key="1">
    <source>
        <dbReference type="ARBA" id="ARBA00024336"/>
    </source>
</evidence>
<reference evidence="4" key="1">
    <citation type="submission" date="2022-01" db="EMBL/GenBank/DDBJ databases">
        <authorList>
            <person name="Braso-Vives M."/>
        </authorList>
    </citation>
    <scope>NUCLEOTIDE SEQUENCE</scope>
</reference>
<dbReference type="InterPro" id="IPR019384">
    <property type="entry name" value="FHIP"/>
</dbReference>
<sequence length="1303" mass="144538">MSWFAKLRSKSVSNQNRPPTGVRSHYGKVMVDPQTCLEVFKNHWRQAYTIMCRHIPTAATIYHRVALTGDEVQAVVNYVDQMMNLLVEEEAVNGKIGPMLQFLTNENIMEKLLDWSVEHSQFADEMKYEQLKVYETLLCGSPQPVLHQKHILNPLLRLLGMCSDANTAEIENHLILLLNQLCVSLYKDPSLLEQFFNAKADHGPAKFLIFSLLIPYVHREGRIGQQARDALLLCMSLSAENETVGMYIAENSNFCHVLATGLSGLYSSLPRKIEIRSDDWHALRKEDYVNAPALLMFLNSLEFCNAVAQVAHPMVRNQLLELLYNGFLVPVMGPALHKTSVDEVIASTTYFDLFLRTITEPALMKAFLRFITTAKYDDHLVMDSLISRITSNSRISVVTLALFRTVVSLNCEDVMLELVLKYLVPCTHVMVSQRRSVKEADLYGKTSEKFLSLTPDCCQIDNNANQQAAPVAMVTNIGVKGKKTTPVTTIDQKVAEQKEKEKADLRRFETSYMEYLQDARVGIGQSWKACKCWSAPYDGDNPPEDSVKAEDLHWGQIKNYDRKERVVYGTSRGRSASFQPRSPSEGVDLRPRLGSAPVKSRQTDEMQDSGLSSGSDTKPDNEWSLTFKGGRIEAHSPSKTRRKISPTTSSSDSLHSIHSIVDVEVHVDGSKTDDKAKEKAEVNGEIEGEVKEEEQKERESKSEDVGTDKEKIVQNGKEEEKEEEKERGQSLSCHDTSGNCSRQSGALANGAGTLHEVQPHGSGGIVGESGGSSASGDQNCSRTHAARNGPCGENMGNTAHVHGTASDKGGRNAEARHAAHGMAGDTSNTDRTATNTLLRSESFEALFNALEGKPIDGELELDMSIENLLNRDVEGKALPPELRTKRSYTKLDPSSLHSNNNLTNDRVVHICKSCCDDDGDNEVFDQSDETDGKEKKKDAEEEDDDEAVSMATTPSLGMSPPQTPHGELPQSPSIFRPLHLAFSPIAAQEDKNRIGLPNTGPFIAALFSKLETMMSNSLYVNLLLTGILRQLSYYPLPLLRSFLLNTNLVFQPSVKSLVQILSSVKNKVDYYSETVENFQGLVVRGRNFLSYREQVLYDSESNQMILKDKKQAVGQKPSPQTTPPPAQPTKPQPPPPEPPVGDGNSILEGLSELVWSMTDPFAPPKRRSTFSSFFSSGRNKSQQQGATVPPVHYQSQRQPRPPPPKVPQATAGSAQQESHQTRNAVYCAIILTEFLKELSAIVQEHAVTPPLQLEEITDNTLKDLDHEVFGKAFETAEEMSQEKKEDIGREGGVEVHEIPVTTV</sequence>
<feature type="region of interest" description="Disordered" evidence="2">
    <location>
        <begin position="880"/>
        <end position="901"/>
    </location>
</feature>
<feature type="compositionally biased region" description="Polar residues" evidence="2">
    <location>
        <begin position="572"/>
        <end position="582"/>
    </location>
</feature>
<feature type="region of interest" description="Disordered" evidence="2">
    <location>
        <begin position="1168"/>
        <end position="1220"/>
    </location>
</feature>
<feature type="compositionally biased region" description="Polar residues" evidence="2">
    <location>
        <begin position="1210"/>
        <end position="1220"/>
    </location>
</feature>
<feature type="region of interest" description="Disordered" evidence="2">
    <location>
        <begin position="753"/>
        <end position="813"/>
    </location>
</feature>
<feature type="region of interest" description="Disordered" evidence="2">
    <location>
        <begin position="1109"/>
        <end position="1146"/>
    </location>
</feature>
<feature type="compositionally biased region" description="Basic and acidic residues" evidence="2">
    <location>
        <begin position="693"/>
        <end position="728"/>
    </location>
</feature>
<feature type="domain" description="FHF complex subunit HOOK-interacting protein C-terminal" evidence="3">
    <location>
        <begin position="999"/>
        <end position="1090"/>
    </location>
</feature>
<feature type="compositionally biased region" description="Polar residues" evidence="2">
    <location>
        <begin position="729"/>
        <end position="739"/>
    </location>
</feature>
<feature type="region of interest" description="Disordered" evidence="2">
    <location>
        <begin position="921"/>
        <end position="970"/>
    </location>
</feature>
<proteinExistence type="inferred from homology"/>
<keyword evidence="5" id="KW-1185">Reference proteome</keyword>
<comment type="similarity">
    <text evidence="1">Belongs to the FHIP family.</text>
</comment>
<feature type="compositionally biased region" description="Basic and acidic residues" evidence="2">
    <location>
        <begin position="930"/>
        <end position="939"/>
    </location>
</feature>
<organism evidence="4 5">
    <name type="scientific">Branchiostoma lanceolatum</name>
    <name type="common">Common lancelet</name>
    <name type="synonym">Amphioxus lanceolatum</name>
    <dbReference type="NCBI Taxonomy" id="7740"/>
    <lineage>
        <taxon>Eukaryota</taxon>
        <taxon>Metazoa</taxon>
        <taxon>Chordata</taxon>
        <taxon>Cephalochordata</taxon>
        <taxon>Leptocardii</taxon>
        <taxon>Amphioxiformes</taxon>
        <taxon>Branchiostomatidae</taxon>
        <taxon>Branchiostoma</taxon>
    </lineage>
</organism>
<gene>
    <name evidence="4" type="primary">FAM160A1</name>
    <name evidence="4" type="ORF">BLAG_LOCUS21119</name>
</gene>
<dbReference type="Pfam" id="PF19311">
    <property type="entry name" value="KELAA"/>
    <property type="match status" value="1"/>
</dbReference>
<feature type="region of interest" description="Disordered" evidence="2">
    <location>
        <begin position="1"/>
        <end position="25"/>
    </location>
</feature>
<dbReference type="PANTHER" id="PTHR21705">
    <property type="entry name" value="RAI16 PROTEIN-RELATED"/>
    <property type="match status" value="1"/>
</dbReference>
<dbReference type="PANTHER" id="PTHR21705:SF11">
    <property type="entry name" value="FHIP FAMILY PROTEIN CG3558"/>
    <property type="match status" value="1"/>
</dbReference>
<feature type="compositionally biased region" description="Gly residues" evidence="2">
    <location>
        <begin position="761"/>
        <end position="770"/>
    </location>
</feature>
<protein>
    <submittedName>
        <fullName evidence="4">FAM160A1 protein</fullName>
    </submittedName>
</protein>
<dbReference type="Pfam" id="PF19314">
    <property type="entry name" value="DUF5917"/>
    <property type="match status" value="1"/>
</dbReference>